<organism evidence="11 12">
    <name type="scientific">Marispirochaeta aestuarii</name>
    <dbReference type="NCBI Taxonomy" id="1963862"/>
    <lineage>
        <taxon>Bacteria</taxon>
        <taxon>Pseudomonadati</taxon>
        <taxon>Spirochaetota</taxon>
        <taxon>Spirochaetia</taxon>
        <taxon>Spirochaetales</taxon>
        <taxon>Spirochaetaceae</taxon>
        <taxon>Marispirochaeta</taxon>
    </lineage>
</organism>
<dbReference type="CDD" id="cd07570">
    <property type="entry name" value="GAT_Gln-NAD-synth"/>
    <property type="match status" value="1"/>
</dbReference>
<feature type="binding site" evidence="7">
    <location>
        <position position="212"/>
    </location>
    <ligand>
        <name>L-glutamine</name>
        <dbReference type="ChEBI" id="CHEBI:58359"/>
    </ligand>
</feature>
<dbReference type="PIRSF" id="PIRSF006630">
    <property type="entry name" value="NADS_GAT"/>
    <property type="match status" value="1"/>
</dbReference>
<reference evidence="11 12" key="1">
    <citation type="submission" date="2017-03" db="EMBL/GenBank/DDBJ databases">
        <title>Draft Genome sequence of Marispirochaeta sp. strain JC444.</title>
        <authorList>
            <person name="Shivani Y."/>
            <person name="Subhash Y."/>
            <person name="Sasikala C."/>
            <person name="Ramana C."/>
        </authorList>
    </citation>
    <scope>NUCLEOTIDE SEQUENCE [LARGE SCALE GENOMIC DNA]</scope>
    <source>
        <strain evidence="11 12">JC444</strain>
    </source>
</reference>
<dbReference type="InterPro" id="IPR003010">
    <property type="entry name" value="C-N_Hydrolase"/>
</dbReference>
<evidence type="ECO:0000256" key="2">
    <source>
        <dbReference type="ARBA" id="ARBA00007145"/>
    </source>
</evidence>
<keyword evidence="12" id="KW-1185">Reference proteome</keyword>
<evidence type="ECO:0000259" key="10">
    <source>
        <dbReference type="PROSITE" id="PS50263"/>
    </source>
</evidence>
<evidence type="ECO:0000256" key="4">
    <source>
        <dbReference type="ARBA" id="ARBA00022741"/>
    </source>
</evidence>
<dbReference type="InterPro" id="IPR003694">
    <property type="entry name" value="NAD_synthase"/>
</dbReference>
<feature type="domain" description="CN hydrolase" evidence="10">
    <location>
        <begin position="11"/>
        <end position="279"/>
    </location>
</feature>
<evidence type="ECO:0000256" key="1">
    <source>
        <dbReference type="ARBA" id="ARBA00005188"/>
    </source>
</evidence>
<feature type="active site" description="For glutaminase activity" evidence="7">
    <location>
        <position position="120"/>
    </location>
</feature>
<dbReference type="STRING" id="1963862.B4O97_04780"/>
<comment type="similarity">
    <text evidence="2 7 8">In the C-terminal section; belongs to the NAD synthetase family.</text>
</comment>
<keyword evidence="5 7" id="KW-0067">ATP-binding</keyword>
<keyword evidence="4 7" id="KW-0547">Nucleotide-binding</keyword>
<dbReference type="NCBIfam" id="NF002730">
    <property type="entry name" value="PRK02628.1"/>
    <property type="match status" value="1"/>
</dbReference>
<comment type="caution">
    <text evidence="11">The sequence shown here is derived from an EMBL/GenBank/DDBJ whole genome shotgun (WGS) entry which is preliminary data.</text>
</comment>
<protein>
    <recommendedName>
        <fullName evidence="7 8">Glutamine-dependent NAD(+) synthetase</fullName>
        <ecNumber evidence="7 8">6.3.5.1</ecNumber>
    </recommendedName>
    <alternativeName>
        <fullName evidence="7 8">NAD(+) synthase [glutamine-hydrolyzing]</fullName>
    </alternativeName>
</protein>
<feature type="binding site" evidence="7">
    <location>
        <position position="206"/>
    </location>
    <ligand>
        <name>L-glutamine</name>
        <dbReference type="ChEBI" id="CHEBI:58359"/>
    </ligand>
</feature>
<dbReference type="GO" id="GO:0004359">
    <property type="term" value="F:glutaminase activity"/>
    <property type="evidence" value="ECO:0007669"/>
    <property type="project" value="InterPro"/>
</dbReference>
<sequence length="655" mass="71062">MKRTLSEYGYLRAAAAVPLVKPGNVDFNCTKTRNLMEEAARADVSVTVFPELGITAYTCADLFQQDRLLHTAEEGVSGLINLTKSLSGVFVLGVPVKRDGRLFNCALVIGGGRLHGVVPKTIIPTYREFYETRWFAGGGRIGGQVEYAGHRSPMGTDLIFSFEADGARNLKASFGVEICEDLWAPVPPSSGLCSAGAQIILNPSASNELVGKASYRHGLITQQSARCLSAYVYASSGVGESTTDTVFGGHALIAENGAIIAEGERFKREGQLLYSDIDLDFLDHERINSSTFAQGADLAEREYRQINLELSTASPEITSLVRTPVRNPFVPAVREDLEARCREIFAIQSAGLAGRLAHIGCTSVVLGLSGGLDSTLALLVTVEAFRELGLDPSGIRTFTLPGFGTSSRTRTNVEKLTRALGVPLETVDIAESCLLQLKDLEHSGKPEDTAYENVQARQRTMFLMNKANMLGAIVIGTGDLSELALGWCTYNGDHMSMYSVNSGVPKTLVRFLVTYAADSWAGDEAAAVLHDIVDTPISPELLPPDAEGEISQKTEDTIGPYVLHDFFLYHAIRCGASPKKVLLLADKAFSGEYETGTILTWLRSFYRRFFSQQFKRSCLPDGPKVGTISLSPRGDWRMPSDADAGIWLDELDALS</sequence>
<dbReference type="Gene3D" id="3.40.50.620">
    <property type="entry name" value="HUPs"/>
    <property type="match status" value="1"/>
</dbReference>
<dbReference type="CDD" id="cd00553">
    <property type="entry name" value="NAD_synthase"/>
    <property type="match status" value="1"/>
</dbReference>
<dbReference type="GO" id="GO:0005737">
    <property type="term" value="C:cytoplasm"/>
    <property type="evidence" value="ECO:0007669"/>
    <property type="project" value="InterPro"/>
</dbReference>
<evidence type="ECO:0000313" key="11">
    <source>
        <dbReference type="EMBL" id="ORC36943.1"/>
    </source>
</evidence>
<dbReference type="OrthoDB" id="9803818at2"/>
<feature type="binding site" evidence="7">
    <location>
        <position position="615"/>
    </location>
    <ligand>
        <name>deamido-NAD(+)</name>
        <dbReference type="ChEBI" id="CHEBI:58437"/>
        <note>ligand shared between two neighboring subunits</note>
    </ligand>
</feature>
<dbReference type="InterPro" id="IPR014445">
    <property type="entry name" value="Gln-dep_NAD_synthase"/>
</dbReference>
<proteinExistence type="inferred from homology"/>
<dbReference type="SUPFAM" id="SSF56317">
    <property type="entry name" value="Carbon-nitrogen hydrolase"/>
    <property type="match status" value="1"/>
</dbReference>
<dbReference type="NCBIfam" id="TIGR00552">
    <property type="entry name" value="nadE"/>
    <property type="match status" value="1"/>
</dbReference>
<dbReference type="EMBL" id="MWQY01000004">
    <property type="protein sequence ID" value="ORC36943.1"/>
    <property type="molecule type" value="Genomic_DNA"/>
</dbReference>
<feature type="binding site" evidence="7">
    <location>
        <position position="482"/>
    </location>
    <ligand>
        <name>deamido-NAD(+)</name>
        <dbReference type="ChEBI" id="CHEBI:58437"/>
        <note>ligand shared between two neighboring subunits</note>
    </ligand>
</feature>
<feature type="active site" description="Proton acceptor; for glutaminase activity" evidence="7">
    <location>
        <position position="51"/>
    </location>
</feature>
<dbReference type="GO" id="GO:0003952">
    <property type="term" value="F:NAD+ synthase (glutamine-hydrolyzing) activity"/>
    <property type="evidence" value="ECO:0007669"/>
    <property type="project" value="UniProtKB-UniRule"/>
</dbReference>
<accession>A0A1Y1S0Q3</accession>
<dbReference type="UniPathway" id="UPA00253">
    <property type="reaction ID" value="UER00334"/>
</dbReference>
<dbReference type="Proteomes" id="UP000192343">
    <property type="component" value="Unassembled WGS sequence"/>
</dbReference>
<dbReference type="PANTHER" id="PTHR23090:SF9">
    <property type="entry name" value="GLUTAMINE-DEPENDENT NAD(+) SYNTHETASE"/>
    <property type="match status" value="1"/>
</dbReference>
<feature type="binding site" evidence="7">
    <location>
        <begin position="367"/>
        <end position="374"/>
    </location>
    <ligand>
        <name>ATP</name>
        <dbReference type="ChEBI" id="CHEBI:30616"/>
    </ligand>
</feature>
<gene>
    <name evidence="7" type="primary">nadE</name>
    <name evidence="11" type="ORF">B4O97_04780</name>
</gene>
<evidence type="ECO:0000256" key="5">
    <source>
        <dbReference type="ARBA" id="ARBA00022840"/>
    </source>
</evidence>
<dbReference type="Gene3D" id="3.60.110.10">
    <property type="entry name" value="Carbon-nitrogen hydrolase"/>
    <property type="match status" value="1"/>
</dbReference>
<feature type="binding site" evidence="7">
    <location>
        <position position="453"/>
    </location>
    <ligand>
        <name>deamido-NAD(+)</name>
        <dbReference type="ChEBI" id="CHEBI:58437"/>
        <note>ligand shared between two neighboring subunits</note>
    </ligand>
</feature>
<dbReference type="Pfam" id="PF00795">
    <property type="entry name" value="CN_hydrolase"/>
    <property type="match status" value="1"/>
</dbReference>
<evidence type="ECO:0000256" key="7">
    <source>
        <dbReference type="HAMAP-Rule" id="MF_02090"/>
    </source>
</evidence>
<comment type="catalytic activity">
    <reaction evidence="7 8">
        <text>deamido-NAD(+) + L-glutamine + ATP + H2O = L-glutamate + AMP + diphosphate + NAD(+) + H(+)</text>
        <dbReference type="Rhea" id="RHEA:24384"/>
        <dbReference type="ChEBI" id="CHEBI:15377"/>
        <dbReference type="ChEBI" id="CHEBI:15378"/>
        <dbReference type="ChEBI" id="CHEBI:29985"/>
        <dbReference type="ChEBI" id="CHEBI:30616"/>
        <dbReference type="ChEBI" id="CHEBI:33019"/>
        <dbReference type="ChEBI" id="CHEBI:57540"/>
        <dbReference type="ChEBI" id="CHEBI:58359"/>
        <dbReference type="ChEBI" id="CHEBI:58437"/>
        <dbReference type="ChEBI" id="CHEBI:456215"/>
        <dbReference type="EC" id="6.3.5.1"/>
    </reaction>
</comment>
<dbReference type="GO" id="GO:0009435">
    <property type="term" value="P:NAD+ biosynthetic process"/>
    <property type="evidence" value="ECO:0007669"/>
    <property type="project" value="UniProtKB-UniRule"/>
</dbReference>
<evidence type="ECO:0000256" key="3">
    <source>
        <dbReference type="ARBA" id="ARBA00022598"/>
    </source>
</evidence>
<dbReference type="InterPro" id="IPR022310">
    <property type="entry name" value="NAD/GMP_synthase"/>
</dbReference>
<comment type="function">
    <text evidence="7">Catalyzes the ATP-dependent amidation of deamido-NAD to form NAD. Uses L-glutamine as a nitrogen source.</text>
</comment>
<dbReference type="HAMAP" id="MF_02090">
    <property type="entry name" value="NadE_glutamine_dep"/>
    <property type="match status" value="1"/>
</dbReference>
<keyword evidence="6 7" id="KW-0520">NAD</keyword>
<dbReference type="EC" id="6.3.5.1" evidence="7 8"/>
<dbReference type="GO" id="GO:0008795">
    <property type="term" value="F:NAD+ synthase activity"/>
    <property type="evidence" value="ECO:0007669"/>
    <property type="project" value="UniProtKB-UniRule"/>
</dbReference>
<dbReference type="SUPFAM" id="SSF52402">
    <property type="entry name" value="Adenine nucleotide alpha hydrolases-like"/>
    <property type="match status" value="1"/>
</dbReference>
<feature type="active site" description="Nucleophile; for glutaminase activity" evidence="7">
    <location>
        <position position="179"/>
    </location>
</feature>
<evidence type="ECO:0000256" key="8">
    <source>
        <dbReference type="PIRNR" id="PIRNR006630"/>
    </source>
</evidence>
<keyword evidence="3 7" id="KW-0436">Ligase</keyword>
<feature type="binding site" evidence="7">
    <location>
        <position position="477"/>
    </location>
    <ligand>
        <name>ATP</name>
        <dbReference type="ChEBI" id="CHEBI:30616"/>
    </ligand>
</feature>
<feature type="binding site" evidence="7">
    <location>
        <begin position="487"/>
        <end position="490"/>
    </location>
    <ligand>
        <name>deamido-NAD(+)</name>
        <dbReference type="ChEBI" id="CHEBI:58437"/>
        <note>ligand shared between two neighboring subunits</note>
    </ligand>
</feature>
<name>A0A1Y1S0Q3_9SPIO</name>
<evidence type="ECO:0000256" key="9">
    <source>
        <dbReference type="RuleBase" id="RU003811"/>
    </source>
</evidence>
<evidence type="ECO:0000313" key="12">
    <source>
        <dbReference type="Proteomes" id="UP000192343"/>
    </source>
</evidence>
<dbReference type="InterPro" id="IPR041856">
    <property type="entry name" value="NAD+_synth_C"/>
</dbReference>
<dbReference type="RefSeq" id="WP_083048813.1">
    <property type="nucleotide sequence ID" value="NZ_MWQY01000004.1"/>
</dbReference>
<dbReference type="Pfam" id="PF02540">
    <property type="entry name" value="NAD_synthase"/>
    <property type="match status" value="1"/>
</dbReference>
<dbReference type="AlphaFoldDB" id="A0A1Y1S0Q3"/>
<dbReference type="InterPro" id="IPR014729">
    <property type="entry name" value="Rossmann-like_a/b/a_fold"/>
</dbReference>
<comment type="similarity">
    <text evidence="9">Belongs to the NAD synthetase family.</text>
</comment>
<dbReference type="InterPro" id="IPR036526">
    <property type="entry name" value="C-N_Hydrolase_sf"/>
</dbReference>
<dbReference type="PROSITE" id="PS50263">
    <property type="entry name" value="CN_HYDROLASE"/>
    <property type="match status" value="1"/>
</dbReference>
<dbReference type="Gene3D" id="1.10.10.1140">
    <property type="entry name" value="Glutamine-dependent NAD+ synthetase, C-terminal domain"/>
    <property type="match status" value="1"/>
</dbReference>
<evidence type="ECO:0000256" key="6">
    <source>
        <dbReference type="ARBA" id="ARBA00023027"/>
    </source>
</evidence>
<dbReference type="PANTHER" id="PTHR23090">
    <property type="entry name" value="NH 3 /GLUTAMINE-DEPENDENT NAD + SYNTHETASE"/>
    <property type="match status" value="1"/>
</dbReference>
<dbReference type="GO" id="GO:0005524">
    <property type="term" value="F:ATP binding"/>
    <property type="evidence" value="ECO:0007669"/>
    <property type="project" value="UniProtKB-UniRule"/>
</dbReference>
<feature type="binding site" evidence="7">
    <location>
        <position position="126"/>
    </location>
    <ligand>
        <name>L-glutamine</name>
        <dbReference type="ChEBI" id="CHEBI:58359"/>
    </ligand>
</feature>
<comment type="pathway">
    <text evidence="1 7 8">Cofactor biosynthesis; NAD(+) biosynthesis; NAD(+) from deamido-NAD(+) (L-Gln route): step 1/1.</text>
</comment>